<dbReference type="AlphaFoldDB" id="A0A2V3IXY1"/>
<comment type="caution">
    <text evidence="2">The sequence shown here is derived from an EMBL/GenBank/DDBJ whole genome shotgun (WGS) entry which is preliminary data.</text>
</comment>
<dbReference type="OrthoDB" id="426882at2759"/>
<reference evidence="2 3" key="1">
    <citation type="journal article" date="2018" name="Mol. Biol. Evol.">
        <title>Analysis of the draft genome of the red seaweed Gracilariopsis chorda provides insights into genome size evolution in Rhodophyta.</title>
        <authorList>
            <person name="Lee J."/>
            <person name="Yang E.C."/>
            <person name="Graf L."/>
            <person name="Yang J.H."/>
            <person name="Qiu H."/>
            <person name="Zel Zion U."/>
            <person name="Chan C.X."/>
            <person name="Stephens T.G."/>
            <person name="Weber A.P.M."/>
            <person name="Boo G.H."/>
            <person name="Boo S.M."/>
            <person name="Kim K.M."/>
            <person name="Shin Y."/>
            <person name="Jung M."/>
            <person name="Lee S.J."/>
            <person name="Yim H.S."/>
            <person name="Lee J.H."/>
            <person name="Bhattacharya D."/>
            <person name="Yoon H.S."/>
        </authorList>
    </citation>
    <scope>NUCLEOTIDE SEQUENCE [LARGE SCALE GENOMIC DNA]</scope>
    <source>
        <strain evidence="2 3">SKKU-2015</strain>
        <tissue evidence="2">Whole body</tissue>
    </source>
</reference>
<proteinExistence type="predicted"/>
<dbReference type="InterPro" id="IPR007402">
    <property type="entry name" value="DUF455"/>
</dbReference>
<evidence type="ECO:0000313" key="3">
    <source>
        <dbReference type="Proteomes" id="UP000247409"/>
    </source>
</evidence>
<evidence type="ECO:0008006" key="4">
    <source>
        <dbReference type="Google" id="ProtNLM"/>
    </source>
</evidence>
<dbReference type="PANTHER" id="PTHR42782">
    <property type="entry name" value="SI:CH73-314G15.3"/>
    <property type="match status" value="1"/>
</dbReference>
<organism evidence="2 3">
    <name type="scientific">Gracilariopsis chorda</name>
    <dbReference type="NCBI Taxonomy" id="448386"/>
    <lineage>
        <taxon>Eukaryota</taxon>
        <taxon>Rhodophyta</taxon>
        <taxon>Florideophyceae</taxon>
        <taxon>Rhodymeniophycidae</taxon>
        <taxon>Gracilariales</taxon>
        <taxon>Gracilariaceae</taxon>
        <taxon>Gracilariopsis</taxon>
    </lineage>
</organism>
<dbReference type="PIRSF" id="PIRSF012318">
    <property type="entry name" value="UCP012318"/>
    <property type="match status" value="1"/>
</dbReference>
<dbReference type="InterPro" id="IPR009078">
    <property type="entry name" value="Ferritin-like_SF"/>
</dbReference>
<name>A0A2V3IXY1_9FLOR</name>
<protein>
    <recommendedName>
        <fullName evidence="4">Ferritin-like domain-containing protein</fullName>
    </recommendedName>
</protein>
<feature type="region of interest" description="Disordered" evidence="1">
    <location>
        <begin position="43"/>
        <end position="64"/>
    </location>
</feature>
<dbReference type="Pfam" id="PF04305">
    <property type="entry name" value="DUF455"/>
    <property type="match status" value="1"/>
</dbReference>
<dbReference type="InterPro" id="IPR011197">
    <property type="entry name" value="UCP012318"/>
</dbReference>
<feature type="region of interest" description="Disordered" evidence="1">
    <location>
        <begin position="280"/>
        <end position="300"/>
    </location>
</feature>
<gene>
    <name evidence="2" type="ORF">BWQ96_03261</name>
</gene>
<dbReference type="STRING" id="448386.A0A2V3IXY1"/>
<dbReference type="Proteomes" id="UP000247409">
    <property type="component" value="Unassembled WGS sequence"/>
</dbReference>
<dbReference type="SUPFAM" id="SSF47240">
    <property type="entry name" value="Ferritin-like"/>
    <property type="match status" value="1"/>
</dbReference>
<dbReference type="CDD" id="cd00657">
    <property type="entry name" value="Ferritin_like"/>
    <property type="match status" value="1"/>
</dbReference>
<sequence length="300" mass="33909">MPALSFVTTQIPIQAAISTYASRVLTTASPLDKVRLTRAAVKSWETSRTPGPTVTPPDRPSRPVLPKIIPPSEMPSVKRSNVPSNVYYLHSLAHVELNAIDLCFDTMLRFESVLPAKDRDEWFEDWLSIASDEARHFKYLHDRLLALGSFYGELPAHDIIWKSADVSKDSLRERLALGQLVAEARGLDAGPKLAERLIGSGDNDSAATVRQIADEEVRHVQLGVKWFLKECERVMTDPIRTFHDIALRLSNPGAFAQPFNEQRRRQAGLTPEWYMPVAEEMERQRKERTKSQSTAHELRS</sequence>
<evidence type="ECO:0000256" key="1">
    <source>
        <dbReference type="SAM" id="MobiDB-lite"/>
    </source>
</evidence>
<feature type="compositionally biased region" description="Polar residues" evidence="1">
    <location>
        <begin position="291"/>
        <end position="300"/>
    </location>
</feature>
<evidence type="ECO:0000313" key="2">
    <source>
        <dbReference type="EMBL" id="PXF46923.1"/>
    </source>
</evidence>
<dbReference type="EMBL" id="NBIV01000031">
    <property type="protein sequence ID" value="PXF46923.1"/>
    <property type="molecule type" value="Genomic_DNA"/>
</dbReference>
<dbReference type="PANTHER" id="PTHR42782:SF4">
    <property type="entry name" value="DUF455 DOMAIN-CONTAINING PROTEIN"/>
    <property type="match status" value="1"/>
</dbReference>
<accession>A0A2V3IXY1</accession>
<keyword evidence="3" id="KW-1185">Reference proteome</keyword>